<protein>
    <submittedName>
        <fullName evidence="1">Phage tail protein</fullName>
    </submittedName>
</protein>
<evidence type="ECO:0000313" key="1">
    <source>
        <dbReference type="EMBL" id="PTE19661.1"/>
    </source>
</evidence>
<dbReference type="EMBL" id="PZKG01000204">
    <property type="protein sequence ID" value="PTE19661.1"/>
    <property type="molecule type" value="Genomic_DNA"/>
</dbReference>
<dbReference type="SUPFAM" id="SSF69279">
    <property type="entry name" value="Phage tail proteins"/>
    <property type="match status" value="1"/>
</dbReference>
<organism evidence="1 2">
    <name type="scientific">Cereibacter changlensis JA139</name>
    <dbReference type="NCBI Taxonomy" id="1188249"/>
    <lineage>
        <taxon>Bacteria</taxon>
        <taxon>Pseudomonadati</taxon>
        <taxon>Pseudomonadota</taxon>
        <taxon>Alphaproteobacteria</taxon>
        <taxon>Rhodobacterales</taxon>
        <taxon>Paracoccaceae</taxon>
        <taxon>Cereibacter</taxon>
    </lineage>
</organism>
<reference evidence="1 2" key="1">
    <citation type="submission" date="2018-03" db="EMBL/GenBank/DDBJ databases">
        <title>Cereibacter changlensis.</title>
        <authorList>
            <person name="Meyer T.E."/>
            <person name="Miller S."/>
            <person name="Lodha T."/>
            <person name="Gandham S."/>
            <person name="Chintalapati S."/>
            <person name="Chintalapati V.R."/>
        </authorList>
    </citation>
    <scope>NUCLEOTIDE SEQUENCE [LARGE SCALE GENOMIC DNA]</scope>
    <source>
        <strain evidence="1 2">JA139</strain>
    </source>
</reference>
<dbReference type="InterPro" id="IPR052726">
    <property type="entry name" value="Phage_Baseplate_Hub"/>
</dbReference>
<dbReference type="Proteomes" id="UP000241010">
    <property type="component" value="Unassembled WGS sequence"/>
</dbReference>
<proteinExistence type="predicted"/>
<gene>
    <name evidence="1" type="ORF">C5F48_21705</name>
</gene>
<comment type="caution">
    <text evidence="1">The sequence shown here is derived from an EMBL/GenBank/DDBJ whole genome shotgun (WGS) entry which is preliminary data.</text>
</comment>
<name>A0A2T4JP33_9RHOB</name>
<accession>A0A2T4JP33</accession>
<dbReference type="PANTHER" id="PTHR35862">
    <property type="entry name" value="FELS-2 PROPHAGE PROTEIN"/>
    <property type="match status" value="1"/>
</dbReference>
<dbReference type="PANTHER" id="PTHR35862:SF3">
    <property type="entry name" value="FELS-2 PROPHAGE PROTEIN"/>
    <property type="match status" value="1"/>
</dbReference>
<dbReference type="OrthoDB" id="4070623at2"/>
<dbReference type="Pfam" id="PF05954">
    <property type="entry name" value="Phage_GPD"/>
    <property type="match status" value="1"/>
</dbReference>
<sequence>MIPAFRITVAGEDATARIADRLLSLVITDEDGSKSDRLELELDDRDSRLAFPDIDAKLEVSLGWRGQPLSFMGVYAVDGVSGAGPSQTMRITATAADMKGEIRAPRTRAWEGKTLAQIVSTIAGEAGLKPVVGESVAGKRWDYIAQTAESNLHFLSRIAATLDATAKPASGALLVQRRGEGRTAAGDALTPPEIPRHRFSDWSWSFEGRSVYRAAEAEWIETGTGVIHKVKVGSGTPVKKIRHVHATKDEAMRAAEAVLSDAGRSAMTLEATLAGFEPRLMGGASVKVAGLRPELNGEWHLERVTHQLTGGGLVTGFRGKKEKA</sequence>
<dbReference type="RefSeq" id="WP_107665839.1">
    <property type="nucleotide sequence ID" value="NZ_PZKG01000204.1"/>
</dbReference>
<keyword evidence="2" id="KW-1185">Reference proteome</keyword>
<evidence type="ECO:0000313" key="2">
    <source>
        <dbReference type="Proteomes" id="UP000241010"/>
    </source>
</evidence>
<dbReference type="AlphaFoldDB" id="A0A2T4JP33"/>